<keyword evidence="3" id="KW-1003">Cell membrane</keyword>
<evidence type="ECO:0000256" key="5">
    <source>
        <dbReference type="ARBA" id="ARBA00022989"/>
    </source>
</evidence>
<comment type="subcellular location">
    <subcellularLocation>
        <location evidence="1 7">Cell membrane</location>
        <topology evidence="1 7">Multi-pass membrane protein</topology>
    </subcellularLocation>
</comment>
<name>A0A537L589_9BACT</name>
<keyword evidence="5 7" id="KW-1133">Transmembrane helix</keyword>
<dbReference type="InterPro" id="IPR035906">
    <property type="entry name" value="MetI-like_sf"/>
</dbReference>
<evidence type="ECO:0000256" key="7">
    <source>
        <dbReference type="RuleBase" id="RU363032"/>
    </source>
</evidence>
<dbReference type="EMBL" id="VBAL01000062">
    <property type="protein sequence ID" value="TMJ03179.1"/>
    <property type="molecule type" value="Genomic_DNA"/>
</dbReference>
<dbReference type="GO" id="GO:0055085">
    <property type="term" value="P:transmembrane transport"/>
    <property type="evidence" value="ECO:0007669"/>
    <property type="project" value="InterPro"/>
</dbReference>
<feature type="transmembrane region" description="Helical" evidence="7">
    <location>
        <begin position="251"/>
        <end position="273"/>
    </location>
</feature>
<dbReference type="GO" id="GO:0005886">
    <property type="term" value="C:plasma membrane"/>
    <property type="evidence" value="ECO:0007669"/>
    <property type="project" value="UniProtKB-SubCell"/>
</dbReference>
<feature type="transmembrane region" description="Helical" evidence="7">
    <location>
        <begin position="21"/>
        <end position="45"/>
    </location>
</feature>
<evidence type="ECO:0000313" key="10">
    <source>
        <dbReference type="Proteomes" id="UP000319353"/>
    </source>
</evidence>
<feature type="domain" description="ABC transmembrane type-1" evidence="8">
    <location>
        <begin position="85"/>
        <end position="274"/>
    </location>
</feature>
<dbReference type="PROSITE" id="PS50928">
    <property type="entry name" value="ABC_TM1"/>
    <property type="match status" value="1"/>
</dbReference>
<sequence length="287" mass="30803">MMVQTPAITGRRRGWRRARKLRNLTIGGGIIIVLIGVAIFAPWIAPRDPIRDADLNNYLHPPGGPYLMGADLFGRDVFSRIVYGARVSLGVGAAVQASALTLGITLGLLSGFYGGWVDNLIMRLAEIIFAFPGLLFAIAIMAVIGPSLYNVFLALGLVSWTALARLVRGQVLVNRQLEYVDAARALGASNARIIFRHILPNTVAPAIVLVTLGVGSAILAEASLSFLGLGAQPPTPSWGSMLSTGRDYLRQAPWLSIYPGLAIFLTVMGFNLLGDGLRDLLDPQMRT</sequence>
<dbReference type="Pfam" id="PF12911">
    <property type="entry name" value="OppC_N"/>
    <property type="match status" value="1"/>
</dbReference>
<dbReference type="InterPro" id="IPR000515">
    <property type="entry name" value="MetI-like"/>
</dbReference>
<evidence type="ECO:0000259" key="8">
    <source>
        <dbReference type="PROSITE" id="PS50928"/>
    </source>
</evidence>
<dbReference type="NCBIfam" id="NF045474">
    <property type="entry name" value="Opp2C"/>
    <property type="match status" value="1"/>
</dbReference>
<dbReference type="Pfam" id="PF00528">
    <property type="entry name" value="BPD_transp_1"/>
    <property type="match status" value="1"/>
</dbReference>
<dbReference type="SUPFAM" id="SSF161098">
    <property type="entry name" value="MetI-like"/>
    <property type="match status" value="1"/>
</dbReference>
<keyword evidence="4 7" id="KW-0812">Transmembrane</keyword>
<evidence type="ECO:0000256" key="3">
    <source>
        <dbReference type="ARBA" id="ARBA00022475"/>
    </source>
</evidence>
<evidence type="ECO:0000313" key="9">
    <source>
        <dbReference type="EMBL" id="TMJ03179.1"/>
    </source>
</evidence>
<comment type="caution">
    <text evidence="9">The sequence shown here is derived from an EMBL/GenBank/DDBJ whole genome shotgun (WGS) entry which is preliminary data.</text>
</comment>
<dbReference type="InterPro" id="IPR053385">
    <property type="entry name" value="ABC_transport_permease"/>
</dbReference>
<dbReference type="PANTHER" id="PTHR43386">
    <property type="entry name" value="OLIGOPEPTIDE TRANSPORT SYSTEM PERMEASE PROTEIN APPC"/>
    <property type="match status" value="1"/>
</dbReference>
<organism evidence="9 10">
    <name type="scientific">Candidatus Segetimicrobium genomatis</name>
    <dbReference type="NCBI Taxonomy" id="2569760"/>
    <lineage>
        <taxon>Bacteria</taxon>
        <taxon>Bacillati</taxon>
        <taxon>Candidatus Sysuimicrobiota</taxon>
        <taxon>Candidatus Sysuimicrobiia</taxon>
        <taxon>Candidatus Sysuimicrobiales</taxon>
        <taxon>Candidatus Segetimicrobiaceae</taxon>
        <taxon>Candidatus Segetimicrobium</taxon>
    </lineage>
</organism>
<keyword evidence="2 7" id="KW-0813">Transport</keyword>
<accession>A0A537L589</accession>
<protein>
    <submittedName>
        <fullName evidence="9">ABC transporter permease</fullName>
    </submittedName>
</protein>
<evidence type="ECO:0000256" key="6">
    <source>
        <dbReference type="ARBA" id="ARBA00023136"/>
    </source>
</evidence>
<dbReference type="Gene3D" id="1.10.3720.10">
    <property type="entry name" value="MetI-like"/>
    <property type="match status" value="1"/>
</dbReference>
<evidence type="ECO:0000256" key="1">
    <source>
        <dbReference type="ARBA" id="ARBA00004651"/>
    </source>
</evidence>
<dbReference type="InterPro" id="IPR050366">
    <property type="entry name" value="BP-dependent_transpt_permease"/>
</dbReference>
<evidence type="ECO:0000256" key="2">
    <source>
        <dbReference type="ARBA" id="ARBA00022448"/>
    </source>
</evidence>
<dbReference type="InterPro" id="IPR025966">
    <property type="entry name" value="OppC_N"/>
</dbReference>
<dbReference type="AlphaFoldDB" id="A0A537L589"/>
<keyword evidence="6 7" id="KW-0472">Membrane</keyword>
<comment type="similarity">
    <text evidence="7">Belongs to the binding-protein-dependent transport system permease family.</text>
</comment>
<dbReference type="Proteomes" id="UP000319353">
    <property type="component" value="Unassembled WGS sequence"/>
</dbReference>
<gene>
    <name evidence="9" type="ORF">E6H01_05555</name>
</gene>
<evidence type="ECO:0000256" key="4">
    <source>
        <dbReference type="ARBA" id="ARBA00022692"/>
    </source>
</evidence>
<dbReference type="PANTHER" id="PTHR43386:SF25">
    <property type="entry name" value="PEPTIDE ABC TRANSPORTER PERMEASE PROTEIN"/>
    <property type="match status" value="1"/>
</dbReference>
<feature type="transmembrane region" description="Helical" evidence="7">
    <location>
        <begin position="148"/>
        <end position="167"/>
    </location>
</feature>
<feature type="transmembrane region" description="Helical" evidence="7">
    <location>
        <begin position="93"/>
        <end position="113"/>
    </location>
</feature>
<feature type="transmembrane region" description="Helical" evidence="7">
    <location>
        <begin position="206"/>
        <end position="231"/>
    </location>
</feature>
<dbReference type="CDD" id="cd06261">
    <property type="entry name" value="TM_PBP2"/>
    <property type="match status" value="1"/>
</dbReference>
<feature type="transmembrane region" description="Helical" evidence="7">
    <location>
        <begin position="120"/>
        <end position="142"/>
    </location>
</feature>
<reference evidence="9 10" key="1">
    <citation type="journal article" date="2019" name="Nat. Microbiol.">
        <title>Mediterranean grassland soil C-N compound turnover is dependent on rainfall and depth, and is mediated by genomically divergent microorganisms.</title>
        <authorList>
            <person name="Diamond S."/>
            <person name="Andeer P.F."/>
            <person name="Li Z."/>
            <person name="Crits-Christoph A."/>
            <person name="Burstein D."/>
            <person name="Anantharaman K."/>
            <person name="Lane K.R."/>
            <person name="Thomas B.C."/>
            <person name="Pan C."/>
            <person name="Northen T.R."/>
            <person name="Banfield J.F."/>
        </authorList>
    </citation>
    <scope>NUCLEOTIDE SEQUENCE [LARGE SCALE GENOMIC DNA]</scope>
    <source>
        <strain evidence="9">NP_4</strain>
    </source>
</reference>
<proteinExistence type="inferred from homology"/>